<dbReference type="STRING" id="318161.Sden_1496"/>
<dbReference type="Gene3D" id="3.30.70.920">
    <property type="match status" value="1"/>
</dbReference>
<dbReference type="AlphaFoldDB" id="Q12P45"/>
<dbReference type="HAMAP" id="MF_02200">
    <property type="entry name" value="NapD"/>
    <property type="match status" value="1"/>
</dbReference>
<evidence type="ECO:0000313" key="5">
    <source>
        <dbReference type="EMBL" id="ABE54781.1"/>
    </source>
</evidence>
<comment type="subunit">
    <text evidence="4">Interacts with the cytoplasmic NapA precursor.</text>
</comment>
<dbReference type="HOGENOM" id="CLU_155794_5_3_6"/>
<dbReference type="Pfam" id="PF03927">
    <property type="entry name" value="NapD"/>
    <property type="match status" value="1"/>
</dbReference>
<dbReference type="PANTHER" id="PTHR38603">
    <property type="entry name" value="CHAPERONE NAPD"/>
    <property type="match status" value="1"/>
</dbReference>
<proteinExistence type="inferred from homology"/>
<gene>
    <name evidence="4" type="primary">napD</name>
    <name evidence="5" type="ordered locus">Sden_1496</name>
</gene>
<keyword evidence="3 4" id="KW-0143">Chaperone</keyword>
<organism evidence="5 6">
    <name type="scientific">Shewanella denitrificans (strain OS217 / ATCC BAA-1090 / DSM 15013)</name>
    <dbReference type="NCBI Taxonomy" id="318161"/>
    <lineage>
        <taxon>Bacteria</taxon>
        <taxon>Pseudomonadati</taxon>
        <taxon>Pseudomonadota</taxon>
        <taxon>Gammaproteobacteria</taxon>
        <taxon>Alteromonadales</taxon>
        <taxon>Shewanellaceae</taxon>
        <taxon>Shewanella</taxon>
    </lineage>
</organism>
<dbReference type="GO" id="GO:0005737">
    <property type="term" value="C:cytoplasm"/>
    <property type="evidence" value="ECO:0007669"/>
    <property type="project" value="UniProtKB-SubCell"/>
</dbReference>
<keyword evidence="6" id="KW-1185">Reference proteome</keyword>
<comment type="function">
    <text evidence="4">Chaperone for NapA, the catalytic subunit of the periplasmic nitrate reductase. It binds directly and specifically to the twin-arginine signal peptide of NapA, preventing premature interaction with the Tat translocase and premature export.</text>
</comment>
<evidence type="ECO:0000256" key="2">
    <source>
        <dbReference type="ARBA" id="ARBA00022490"/>
    </source>
</evidence>
<comment type="subcellular location">
    <subcellularLocation>
        <location evidence="1 4">Cytoplasm</location>
    </subcellularLocation>
</comment>
<dbReference type="PANTHER" id="PTHR38603:SF1">
    <property type="entry name" value="CHAPERONE NAPD"/>
    <property type="match status" value="1"/>
</dbReference>
<dbReference type="InterPro" id="IPR005623">
    <property type="entry name" value="Chaperone_NapD_NO3_reduct"/>
</dbReference>
<name>Q12P45_SHEDO</name>
<reference evidence="5 6" key="1">
    <citation type="submission" date="2006-03" db="EMBL/GenBank/DDBJ databases">
        <title>Complete sequence of Shewanella denitrificans OS217.</title>
        <authorList>
            <consortium name="US DOE Joint Genome Institute"/>
            <person name="Copeland A."/>
            <person name="Lucas S."/>
            <person name="Lapidus A."/>
            <person name="Barry K."/>
            <person name="Detter J.C."/>
            <person name="Glavina del Rio T."/>
            <person name="Hammon N."/>
            <person name="Israni S."/>
            <person name="Dalin E."/>
            <person name="Tice H."/>
            <person name="Pitluck S."/>
            <person name="Brettin T."/>
            <person name="Bruce D."/>
            <person name="Han C."/>
            <person name="Tapia R."/>
            <person name="Gilna P."/>
            <person name="Kiss H."/>
            <person name="Schmutz J."/>
            <person name="Larimer F."/>
            <person name="Land M."/>
            <person name="Hauser L."/>
            <person name="Kyrpides N."/>
            <person name="Lykidis A."/>
            <person name="Richardson P."/>
        </authorList>
    </citation>
    <scope>NUCLEOTIDE SEQUENCE [LARGE SCALE GENOMIC DNA]</scope>
    <source>
        <strain evidence="6">OS217 / ATCC BAA-1090 / DSM 15013</strain>
    </source>
</reference>
<dbReference type="GO" id="GO:0051224">
    <property type="term" value="P:negative regulation of protein transport"/>
    <property type="evidence" value="ECO:0007669"/>
    <property type="project" value="UniProtKB-UniRule"/>
</dbReference>
<comment type="similarity">
    <text evidence="4">Belongs to the NapD family.</text>
</comment>
<dbReference type="KEGG" id="sdn:Sden_1496"/>
<accession>Q12P45</accession>
<keyword evidence="2 4" id="KW-0963">Cytoplasm</keyword>
<dbReference type="Proteomes" id="UP000001982">
    <property type="component" value="Chromosome"/>
</dbReference>
<dbReference type="GO" id="GO:0005048">
    <property type="term" value="F:signal sequence binding"/>
    <property type="evidence" value="ECO:0007669"/>
    <property type="project" value="UniProtKB-UniRule"/>
</dbReference>
<dbReference type="EMBL" id="CP000302">
    <property type="protein sequence ID" value="ABE54781.1"/>
    <property type="molecule type" value="Genomic_DNA"/>
</dbReference>
<dbReference type="RefSeq" id="WP_011495939.1">
    <property type="nucleotide sequence ID" value="NC_007954.1"/>
</dbReference>
<evidence type="ECO:0000256" key="4">
    <source>
        <dbReference type="HAMAP-Rule" id="MF_02200"/>
    </source>
</evidence>
<evidence type="ECO:0000256" key="3">
    <source>
        <dbReference type="ARBA" id="ARBA00023186"/>
    </source>
</evidence>
<protein>
    <recommendedName>
        <fullName evidence="4">Chaperone NapD</fullName>
    </recommendedName>
    <alternativeName>
        <fullName evidence="4">NapA signal peptide-binding chaperone NapD</fullName>
    </alternativeName>
</protein>
<dbReference type="OrthoDB" id="5770785at2"/>
<evidence type="ECO:0000313" key="6">
    <source>
        <dbReference type="Proteomes" id="UP000001982"/>
    </source>
</evidence>
<sequence>MSNELHVTSLIVQVKPEMMTQVRQAILENKRAELSVNNEVKLVVVLEGANQKSLLDDIAVINAMPGVLTATMVYHQCEVLEEGEI</sequence>
<dbReference type="eggNOG" id="COG3062">
    <property type="taxonomic scope" value="Bacteria"/>
</dbReference>
<evidence type="ECO:0000256" key="1">
    <source>
        <dbReference type="ARBA" id="ARBA00004496"/>
    </source>
</evidence>